<keyword evidence="2" id="KW-0732">Signal</keyword>
<evidence type="ECO:0008006" key="5">
    <source>
        <dbReference type="Google" id="ProtNLM"/>
    </source>
</evidence>
<organism evidence="3 4">
    <name type="scientific">Bacillus zhangzhouensis</name>
    <dbReference type="NCBI Taxonomy" id="1178540"/>
    <lineage>
        <taxon>Bacteria</taxon>
        <taxon>Bacillati</taxon>
        <taxon>Bacillota</taxon>
        <taxon>Bacilli</taxon>
        <taxon>Bacillales</taxon>
        <taxon>Bacillaceae</taxon>
        <taxon>Bacillus</taxon>
    </lineage>
</organism>
<sequence>MKKYVMAFLFSGTLVLSGCSGLLDQVNDTTTYVTEANDYVTDIQQFTEDFPKLAEEAVQNAAKKAELTQQLESLKADIQNFNELTAPKIAEDLHAQIIEKNKVLSEDIQTYLQQLKADNIDVAAILEDQQGLIKQLQQSVSLLQDIEQLTN</sequence>
<dbReference type="Pfam" id="PF19903">
    <property type="entry name" value="DUF6376"/>
    <property type="match status" value="1"/>
</dbReference>
<dbReference type="AlphaFoldDB" id="A0A081LFU1"/>
<protein>
    <recommendedName>
        <fullName evidence="5">Lipoprotein</fullName>
    </recommendedName>
</protein>
<gene>
    <name evidence="3" type="ORF">BA70_00565</name>
</gene>
<accession>A0A081LFU1</accession>
<comment type="caution">
    <text evidence="3">The sequence shown here is derived from an EMBL/GenBank/DDBJ whole genome shotgun (WGS) entry which is preliminary data.</text>
</comment>
<dbReference type="Proteomes" id="UP000028091">
    <property type="component" value="Unassembled WGS sequence"/>
</dbReference>
<evidence type="ECO:0000313" key="4">
    <source>
        <dbReference type="Proteomes" id="UP000028091"/>
    </source>
</evidence>
<reference evidence="3 4" key="1">
    <citation type="submission" date="2012-09" db="EMBL/GenBank/DDBJ databases">
        <title>Genome Sequence of Bacillus sp. DW5-4.</title>
        <authorList>
            <person name="Lai Q."/>
            <person name="Liu Y."/>
            <person name="Shao Z."/>
        </authorList>
    </citation>
    <scope>NUCLEOTIDE SEQUENCE [LARGE SCALE GENOMIC DNA]</scope>
    <source>
        <strain evidence="3 4">DW5-4</strain>
    </source>
</reference>
<dbReference type="PROSITE" id="PS51257">
    <property type="entry name" value="PROKAR_LIPOPROTEIN"/>
    <property type="match status" value="1"/>
</dbReference>
<dbReference type="eggNOG" id="ENOG5030R8G">
    <property type="taxonomic scope" value="Bacteria"/>
</dbReference>
<dbReference type="Gene3D" id="1.20.1170.10">
    <property type="match status" value="1"/>
</dbReference>
<dbReference type="InterPro" id="IPR045956">
    <property type="entry name" value="DUF6376"/>
</dbReference>
<keyword evidence="4" id="KW-1185">Reference proteome</keyword>
<name>A0A081LFU1_9BACI</name>
<dbReference type="OrthoDB" id="2607309at2"/>
<dbReference type="RefSeq" id="WP_034316776.1">
    <property type="nucleotide sequence ID" value="NZ_JBCMYH010000023.1"/>
</dbReference>
<proteinExistence type="predicted"/>
<dbReference type="EMBL" id="JOTP01000001">
    <property type="protein sequence ID" value="KEP28117.1"/>
    <property type="molecule type" value="Genomic_DNA"/>
</dbReference>
<evidence type="ECO:0000256" key="2">
    <source>
        <dbReference type="SAM" id="SignalP"/>
    </source>
</evidence>
<feature type="signal peptide" evidence="2">
    <location>
        <begin position="1"/>
        <end position="17"/>
    </location>
</feature>
<evidence type="ECO:0000256" key="1">
    <source>
        <dbReference type="SAM" id="Coils"/>
    </source>
</evidence>
<feature type="coiled-coil region" evidence="1">
    <location>
        <begin position="57"/>
        <end position="84"/>
    </location>
</feature>
<keyword evidence="1" id="KW-0175">Coiled coil</keyword>
<evidence type="ECO:0000313" key="3">
    <source>
        <dbReference type="EMBL" id="KEP28117.1"/>
    </source>
</evidence>
<feature type="chain" id="PRO_5038901141" description="Lipoprotein" evidence="2">
    <location>
        <begin position="18"/>
        <end position="151"/>
    </location>
</feature>